<comment type="caution">
    <text evidence="6">The sequence shown here is derived from an EMBL/GenBank/DDBJ whole genome shotgun (WGS) entry which is preliminary data.</text>
</comment>
<dbReference type="GO" id="GO:0009288">
    <property type="term" value="C:bacterial-type flagellum"/>
    <property type="evidence" value="ECO:0007669"/>
    <property type="project" value="UniProtKB-SubCell"/>
</dbReference>
<feature type="domain" description="Flagellin C-terminal" evidence="5">
    <location>
        <begin position="367"/>
        <end position="451"/>
    </location>
</feature>
<name>A0A934IJM9_9RHOB</name>
<keyword evidence="3" id="KW-0964">Secreted</keyword>
<accession>A0A934IJM9</accession>
<dbReference type="Pfam" id="PF00669">
    <property type="entry name" value="Flagellin_N"/>
    <property type="match status" value="1"/>
</dbReference>
<dbReference type="InterPro" id="IPR046358">
    <property type="entry name" value="Flagellin_C"/>
</dbReference>
<evidence type="ECO:0000256" key="1">
    <source>
        <dbReference type="ARBA" id="ARBA00005709"/>
    </source>
</evidence>
<dbReference type="Pfam" id="PF00700">
    <property type="entry name" value="Flagellin_C"/>
    <property type="match status" value="1"/>
</dbReference>
<evidence type="ECO:0000259" key="4">
    <source>
        <dbReference type="Pfam" id="PF00669"/>
    </source>
</evidence>
<keyword evidence="6" id="KW-0282">Flagellum</keyword>
<organism evidence="6 7">
    <name type="scientific">Palleronia pontilimi</name>
    <dbReference type="NCBI Taxonomy" id="1964209"/>
    <lineage>
        <taxon>Bacteria</taxon>
        <taxon>Pseudomonadati</taxon>
        <taxon>Pseudomonadota</taxon>
        <taxon>Alphaproteobacteria</taxon>
        <taxon>Rhodobacterales</taxon>
        <taxon>Roseobacteraceae</taxon>
        <taxon>Palleronia</taxon>
    </lineage>
</organism>
<dbReference type="EMBL" id="JAEKPD010000009">
    <property type="protein sequence ID" value="MBJ3763169.1"/>
    <property type="molecule type" value="Genomic_DNA"/>
</dbReference>
<keyword evidence="6" id="KW-0966">Cell projection</keyword>
<comment type="function">
    <text evidence="3">Flagellin is the subunit protein which polymerizes to form the filaments of bacterial flagella.</text>
</comment>
<dbReference type="GO" id="GO:0005576">
    <property type="term" value="C:extracellular region"/>
    <property type="evidence" value="ECO:0007669"/>
    <property type="project" value="UniProtKB-SubCell"/>
</dbReference>
<evidence type="ECO:0000256" key="2">
    <source>
        <dbReference type="ARBA" id="ARBA00023143"/>
    </source>
</evidence>
<dbReference type="Proteomes" id="UP000642488">
    <property type="component" value="Unassembled WGS sequence"/>
</dbReference>
<comment type="subcellular location">
    <subcellularLocation>
        <location evidence="3">Secreted</location>
    </subcellularLocation>
    <subcellularLocation>
        <location evidence="3">Bacterial flagellum</location>
    </subcellularLocation>
</comment>
<evidence type="ECO:0000256" key="3">
    <source>
        <dbReference type="RuleBase" id="RU362073"/>
    </source>
</evidence>
<dbReference type="InterPro" id="IPR001029">
    <property type="entry name" value="Flagellin_N"/>
</dbReference>
<dbReference type="InterPro" id="IPR001492">
    <property type="entry name" value="Flagellin"/>
</dbReference>
<sequence>MSSILTNNSAMVALQTLKGINKNLANVQNQISTGKSVGTAKDNAAVWAISKVMESDVSGFKAISSSLSLGESTVSVARQASETVTDLLTQMKEKIVASQESNVDRDKIQTDIEALRSQIESVVGAAQFNGLNLLDATPENIGATNTIAQQIENSTNGDVKVLSSLDRSASGVTSSSISVSKESLSQTAQTAGTVATSATTMAATAVTANTATIANNATESFGINGDTATAARGGNRVLAGDTYTIAASFFDKLAPVAGAGIATDISDPVAYVAKAGDTTADIAENLALRVNQALTKAGYDEDYQASFVDNGDGTAEFQITNSSGSAGNAAFAPADFVVTTGGTAGGGLEILADMDVSSANGAKAALAAVENLISTTIDSAASFGSAQGRIEIQSEFISGLTDALKSGIGTLVDADMEEASARLQALQVQQQLGVQSLSIANQAPQSILSLFR</sequence>
<reference evidence="6" key="1">
    <citation type="submission" date="2020-12" db="EMBL/GenBank/DDBJ databases">
        <title>Bacterial taxonomy.</title>
        <authorList>
            <person name="Pan X."/>
        </authorList>
    </citation>
    <scope>NUCLEOTIDE SEQUENCE</scope>
    <source>
        <strain evidence="6">KCTC 52957</strain>
    </source>
</reference>
<gene>
    <name evidence="6" type="ORF">ILP92_10475</name>
</gene>
<evidence type="ECO:0000313" key="6">
    <source>
        <dbReference type="EMBL" id="MBJ3763169.1"/>
    </source>
</evidence>
<keyword evidence="6" id="KW-0969">Cilium</keyword>
<comment type="similarity">
    <text evidence="1 3">Belongs to the bacterial flagellin family.</text>
</comment>
<keyword evidence="7" id="KW-1185">Reference proteome</keyword>
<keyword evidence="2 3" id="KW-0975">Bacterial flagellum</keyword>
<dbReference type="SUPFAM" id="SSF64518">
    <property type="entry name" value="Phase 1 flagellin"/>
    <property type="match status" value="1"/>
</dbReference>
<dbReference type="AlphaFoldDB" id="A0A934IJM9"/>
<dbReference type="RefSeq" id="WP_198916346.1">
    <property type="nucleotide sequence ID" value="NZ_JAEKPD010000009.1"/>
</dbReference>
<proteinExistence type="inferred from homology"/>
<evidence type="ECO:0000313" key="7">
    <source>
        <dbReference type="Proteomes" id="UP000642488"/>
    </source>
</evidence>
<protein>
    <recommendedName>
        <fullName evidence="3">Flagellin</fullName>
    </recommendedName>
</protein>
<dbReference type="Gene3D" id="1.20.1330.10">
    <property type="entry name" value="f41 fragment of flagellin, N-terminal domain"/>
    <property type="match status" value="1"/>
</dbReference>
<evidence type="ECO:0000259" key="5">
    <source>
        <dbReference type="Pfam" id="PF00700"/>
    </source>
</evidence>
<dbReference type="PANTHER" id="PTHR42792">
    <property type="entry name" value="FLAGELLIN"/>
    <property type="match status" value="1"/>
</dbReference>
<dbReference type="PANTHER" id="PTHR42792:SF2">
    <property type="entry name" value="FLAGELLIN"/>
    <property type="match status" value="1"/>
</dbReference>
<feature type="domain" description="Flagellin N-terminal" evidence="4">
    <location>
        <begin position="4"/>
        <end position="137"/>
    </location>
</feature>
<dbReference type="PRINTS" id="PR00207">
    <property type="entry name" value="FLAGELLIN"/>
</dbReference>
<dbReference type="GO" id="GO:0005198">
    <property type="term" value="F:structural molecule activity"/>
    <property type="evidence" value="ECO:0007669"/>
    <property type="project" value="UniProtKB-UniRule"/>
</dbReference>